<dbReference type="InterPro" id="IPR020575">
    <property type="entry name" value="Hsp90_N"/>
</dbReference>
<keyword evidence="4 10" id="KW-0547">Nucleotide-binding</keyword>
<feature type="binding site" evidence="11">
    <location>
        <position position="177"/>
    </location>
    <ligand>
        <name>ATP</name>
        <dbReference type="ChEBI" id="CHEBI:30616"/>
    </ligand>
</feature>
<gene>
    <name evidence="10" type="primary">htpG</name>
    <name evidence="15" type="ORF">CLV44_105105</name>
</gene>
<evidence type="ECO:0000256" key="1">
    <source>
        <dbReference type="ARBA" id="ARBA00004496"/>
    </source>
</evidence>
<evidence type="ECO:0000259" key="14">
    <source>
        <dbReference type="SMART" id="SM00387"/>
    </source>
</evidence>
<keyword evidence="12" id="KW-0175">Coiled coil</keyword>
<dbReference type="Proteomes" id="UP000242133">
    <property type="component" value="Unassembled WGS sequence"/>
</dbReference>
<feature type="binding site" evidence="11">
    <location>
        <begin position="103"/>
        <end position="104"/>
    </location>
    <ligand>
        <name>ATP</name>
        <dbReference type="ChEBI" id="CHEBI:30616"/>
    </ligand>
</feature>
<dbReference type="InterPro" id="IPR001404">
    <property type="entry name" value="Hsp90_fam"/>
</dbReference>
<dbReference type="FunFam" id="3.30.565.10:FF:000009">
    <property type="entry name" value="Molecular chaperone HtpG"/>
    <property type="match status" value="1"/>
</dbReference>
<dbReference type="EMBL" id="PYGI01000005">
    <property type="protein sequence ID" value="PSL15211.1"/>
    <property type="molecule type" value="Genomic_DNA"/>
</dbReference>
<evidence type="ECO:0000256" key="10">
    <source>
        <dbReference type="HAMAP-Rule" id="MF_00505"/>
    </source>
</evidence>
<dbReference type="OrthoDB" id="9802640at2"/>
<dbReference type="SUPFAM" id="SSF54211">
    <property type="entry name" value="Ribosomal protein S5 domain 2-like"/>
    <property type="match status" value="1"/>
</dbReference>
<feature type="coiled-coil region" evidence="12">
    <location>
        <begin position="501"/>
        <end position="531"/>
    </location>
</feature>
<dbReference type="SUPFAM" id="SSF55874">
    <property type="entry name" value="ATPase domain of HSP90 chaperone/DNA topoisomerase II/histidine kinase"/>
    <property type="match status" value="1"/>
</dbReference>
<dbReference type="GO" id="GO:0016887">
    <property type="term" value="F:ATP hydrolysis activity"/>
    <property type="evidence" value="ECO:0007669"/>
    <property type="project" value="InterPro"/>
</dbReference>
<dbReference type="GO" id="GO:0005737">
    <property type="term" value="C:cytoplasm"/>
    <property type="evidence" value="ECO:0007669"/>
    <property type="project" value="UniProtKB-SubCell"/>
</dbReference>
<dbReference type="InterPro" id="IPR037196">
    <property type="entry name" value="HSP90_C"/>
</dbReference>
<feature type="domain" description="Histidine kinase/HSP90-like ATPase" evidence="14">
    <location>
        <begin position="30"/>
        <end position="187"/>
    </location>
</feature>
<feature type="binding site" evidence="11">
    <location>
        <position position="83"/>
    </location>
    <ligand>
        <name>ATP</name>
        <dbReference type="ChEBI" id="CHEBI:30616"/>
    </ligand>
</feature>
<keyword evidence="3 10" id="KW-0963">Cytoplasm</keyword>
<evidence type="ECO:0000256" key="3">
    <source>
        <dbReference type="ARBA" id="ARBA00022490"/>
    </source>
</evidence>
<sequence>MSTETQKETLGFQTEVKQLLQLMIHSLYSNKEIFLRELISNASDASEKLRFEALHNDALYEGDTDLDIRIAFDKDAGTVTIEDRGIGMNRQDVIDHLGTIAKSGTAGFLSSLTGDQARDSQLIGQFGVGFYSAFIVAERVDVYTRRAGDAAANGVHWSSAGEGDFTIATIEKPVRGTRIVLKLKEDEQEFADGFRLRSLVRKYSDHISIPVKMLKEPEPVEEGSDASEQAPELESVNSATALWTRSKSDLNDEEYQEFYKHISHDFADALTWSHNKVEGNLEYTSLLYVPESAPYDLWNREAPRGLKLYVQRVFIMDQADQFLPLYLRFIKGVVDTNNLSLNVSREILQKDPNVDKLRTALTKRVLDMLSKLAKNDADKYATFWKTFGQLMKEGPAEDHANRDKILKLLRFASTHTGTAEQNVSLEDYISRMKEGQKKIYYAVADSFNTAKNSPHLEVFRKKGIEVLLLSERIDEWMMSQLFDFDGHNFQDVIKGELDLGEIETEEEKQKLEEVAKEHEGLVERLNKVLDDRVDSIRITHRLTDSPACLVIGDYDMGLQMRRIMEAAGQPLPESKPIFEINPEHPLINKLDQEPDEDRFSELALVLFDQAGLAAGATLDDPASYVSRLNKLLLELSS</sequence>
<dbReference type="SMART" id="SM00387">
    <property type="entry name" value="HATPase_c"/>
    <property type="match status" value="1"/>
</dbReference>
<protein>
    <recommendedName>
        <fullName evidence="9 10">Chaperone protein HtpG</fullName>
    </recommendedName>
    <alternativeName>
        <fullName evidence="10">Heat shock protein HtpG</fullName>
    </alternativeName>
    <alternativeName>
        <fullName evidence="10">High temperature protein G</fullName>
    </alternativeName>
</protein>
<evidence type="ECO:0000256" key="7">
    <source>
        <dbReference type="ARBA" id="ARBA00023186"/>
    </source>
</evidence>
<feature type="binding site" evidence="11">
    <location>
        <position position="345"/>
    </location>
    <ligand>
        <name>ATP</name>
        <dbReference type="ChEBI" id="CHEBI:30616"/>
    </ligand>
</feature>
<evidence type="ECO:0000256" key="2">
    <source>
        <dbReference type="ARBA" id="ARBA00008239"/>
    </source>
</evidence>
<dbReference type="InterPro" id="IPR036890">
    <property type="entry name" value="HATPase_C_sf"/>
</dbReference>
<dbReference type="Gene3D" id="3.30.230.80">
    <property type="match status" value="1"/>
</dbReference>
<dbReference type="NCBIfam" id="NF003555">
    <property type="entry name" value="PRK05218.1"/>
    <property type="match status" value="1"/>
</dbReference>
<dbReference type="GO" id="GO:0051082">
    <property type="term" value="F:unfolded protein binding"/>
    <property type="evidence" value="ECO:0007669"/>
    <property type="project" value="UniProtKB-UniRule"/>
</dbReference>
<evidence type="ECO:0000256" key="4">
    <source>
        <dbReference type="ARBA" id="ARBA00022741"/>
    </source>
</evidence>
<dbReference type="Gene3D" id="3.30.565.10">
    <property type="entry name" value="Histidine kinase-like ATPase, C-terminal domain"/>
    <property type="match status" value="1"/>
</dbReference>
<name>A0A2P8F0H8_9GAMM</name>
<organism evidence="15 16">
    <name type="scientific">Marinobacterium halophilum</name>
    <dbReference type="NCBI Taxonomy" id="267374"/>
    <lineage>
        <taxon>Bacteria</taxon>
        <taxon>Pseudomonadati</taxon>
        <taxon>Pseudomonadota</taxon>
        <taxon>Gammaproteobacteria</taxon>
        <taxon>Oceanospirillales</taxon>
        <taxon>Oceanospirillaceae</taxon>
        <taxon>Marinobacterium</taxon>
    </lineage>
</organism>
<dbReference type="InterPro" id="IPR003594">
    <property type="entry name" value="HATPase_dom"/>
</dbReference>
<dbReference type="InterPro" id="IPR020568">
    <property type="entry name" value="Ribosomal_Su5_D2-typ_SF"/>
</dbReference>
<dbReference type="HAMAP" id="MF_00505">
    <property type="entry name" value="HSP90"/>
    <property type="match status" value="1"/>
</dbReference>
<dbReference type="PANTHER" id="PTHR11528">
    <property type="entry name" value="HEAT SHOCK PROTEIN 90 FAMILY MEMBER"/>
    <property type="match status" value="1"/>
</dbReference>
<evidence type="ECO:0000313" key="15">
    <source>
        <dbReference type="EMBL" id="PSL15211.1"/>
    </source>
</evidence>
<comment type="caution">
    <text evidence="15">The sequence shown here is derived from an EMBL/GenBank/DDBJ whole genome shotgun (WGS) entry which is preliminary data.</text>
</comment>
<evidence type="ECO:0000256" key="5">
    <source>
        <dbReference type="ARBA" id="ARBA00022840"/>
    </source>
</evidence>
<keyword evidence="6 10" id="KW-0346">Stress response</keyword>
<comment type="similarity">
    <text evidence="2 10">Belongs to the heat shock protein 90 family.</text>
</comment>
<evidence type="ECO:0000256" key="9">
    <source>
        <dbReference type="ARBA" id="ARBA00070675"/>
    </source>
</evidence>
<dbReference type="AlphaFoldDB" id="A0A2P8F0H8"/>
<feature type="region of interest" description="A; substrate-binding" evidence="10">
    <location>
        <begin position="1"/>
        <end position="345"/>
    </location>
</feature>
<reference evidence="15 16" key="1">
    <citation type="submission" date="2018-03" db="EMBL/GenBank/DDBJ databases">
        <title>Genomic Encyclopedia of Archaeal and Bacterial Type Strains, Phase II (KMG-II): from individual species to whole genera.</title>
        <authorList>
            <person name="Goeker M."/>
        </authorList>
    </citation>
    <scope>NUCLEOTIDE SEQUENCE [LARGE SCALE GENOMIC DNA]</scope>
    <source>
        <strain evidence="15 16">DSM 17586</strain>
    </source>
</reference>
<proteinExistence type="inferred from homology"/>
<evidence type="ECO:0000256" key="13">
    <source>
        <dbReference type="SAM" id="MobiDB-lite"/>
    </source>
</evidence>
<accession>A0A2P8F0H8</accession>
<dbReference type="Pfam" id="PF00183">
    <property type="entry name" value="HSP90"/>
    <property type="match status" value="1"/>
</dbReference>
<dbReference type="GO" id="GO:0140662">
    <property type="term" value="F:ATP-dependent protein folding chaperone"/>
    <property type="evidence" value="ECO:0007669"/>
    <property type="project" value="InterPro"/>
</dbReference>
<comment type="caution">
    <text evidence="10">Lacks conserved residue(s) required for the propagation of feature annotation.</text>
</comment>
<keyword evidence="7 10" id="KW-0143">Chaperone</keyword>
<evidence type="ECO:0000256" key="8">
    <source>
        <dbReference type="ARBA" id="ARBA00058590"/>
    </source>
</evidence>
<dbReference type="PRINTS" id="PR00775">
    <property type="entry name" value="HEATSHOCK90"/>
</dbReference>
<feature type="binding site" evidence="11">
    <location>
        <position position="88"/>
    </location>
    <ligand>
        <name>ATP</name>
        <dbReference type="ChEBI" id="CHEBI:30616"/>
    </ligand>
</feature>
<dbReference type="RefSeq" id="WP_106590997.1">
    <property type="nucleotide sequence ID" value="NZ_PYGI01000005.1"/>
</dbReference>
<feature type="binding site" evidence="11">
    <location>
        <begin position="125"/>
        <end position="130"/>
    </location>
    <ligand>
        <name>ATP</name>
        <dbReference type="ChEBI" id="CHEBI:30616"/>
    </ligand>
</feature>
<evidence type="ECO:0000313" key="16">
    <source>
        <dbReference type="Proteomes" id="UP000242133"/>
    </source>
</evidence>
<dbReference type="GO" id="GO:0005524">
    <property type="term" value="F:ATP binding"/>
    <property type="evidence" value="ECO:0007669"/>
    <property type="project" value="UniProtKB-UniRule"/>
</dbReference>
<keyword evidence="5 10" id="KW-0067">ATP-binding</keyword>
<feature type="region of interest" description="C" evidence="10">
    <location>
        <begin position="563"/>
        <end position="637"/>
    </location>
</feature>
<dbReference type="InterPro" id="IPR019805">
    <property type="entry name" value="Heat_shock_protein_90_CS"/>
</dbReference>
<dbReference type="FunFam" id="3.30.230.80:FF:000002">
    <property type="entry name" value="Molecular chaperone HtpG"/>
    <property type="match status" value="1"/>
</dbReference>
<evidence type="ECO:0000256" key="11">
    <source>
        <dbReference type="PIRSR" id="PIRSR002583-1"/>
    </source>
</evidence>
<keyword evidence="16" id="KW-1185">Reference proteome</keyword>
<comment type="function">
    <text evidence="8 10">Molecular chaperone. Has ATPase activity.</text>
</comment>
<feature type="binding site" evidence="11">
    <location>
        <position position="37"/>
    </location>
    <ligand>
        <name>ATP</name>
        <dbReference type="ChEBI" id="CHEBI:30616"/>
    </ligand>
</feature>
<dbReference type="Pfam" id="PF13589">
    <property type="entry name" value="HATPase_c_3"/>
    <property type="match status" value="1"/>
</dbReference>
<dbReference type="PROSITE" id="PS00298">
    <property type="entry name" value="HSP90"/>
    <property type="match status" value="1"/>
</dbReference>
<dbReference type="Gene3D" id="3.40.50.11260">
    <property type="match status" value="1"/>
</dbReference>
<evidence type="ECO:0000256" key="6">
    <source>
        <dbReference type="ARBA" id="ARBA00023016"/>
    </source>
</evidence>
<dbReference type="Gene3D" id="1.20.120.790">
    <property type="entry name" value="Heat shock protein 90, C-terminal domain"/>
    <property type="match status" value="1"/>
</dbReference>
<evidence type="ECO:0000256" key="12">
    <source>
        <dbReference type="SAM" id="Coils"/>
    </source>
</evidence>
<feature type="binding site" evidence="11">
    <location>
        <position position="41"/>
    </location>
    <ligand>
        <name>ATP</name>
        <dbReference type="ChEBI" id="CHEBI:30616"/>
    </ligand>
</feature>
<dbReference type="PIRSF" id="PIRSF002583">
    <property type="entry name" value="Hsp90"/>
    <property type="match status" value="1"/>
</dbReference>
<feature type="binding site" evidence="11">
    <location>
        <position position="102"/>
    </location>
    <ligand>
        <name>ATP</name>
        <dbReference type="ChEBI" id="CHEBI:30616"/>
    </ligand>
</feature>
<comment type="subcellular location">
    <subcellularLocation>
        <location evidence="1 10">Cytoplasm</location>
    </subcellularLocation>
</comment>
<dbReference type="CDD" id="cd16927">
    <property type="entry name" value="HATPase_Hsp90-like"/>
    <property type="match status" value="1"/>
</dbReference>
<comment type="subunit">
    <text evidence="10">Homodimer.</text>
</comment>
<dbReference type="SUPFAM" id="SSF110942">
    <property type="entry name" value="HSP90 C-terminal domain"/>
    <property type="match status" value="1"/>
</dbReference>
<feature type="region of interest" description="Disordered" evidence="13">
    <location>
        <begin position="216"/>
        <end position="235"/>
    </location>
</feature>